<evidence type="ECO:0000313" key="3">
    <source>
        <dbReference type="Proteomes" id="UP001295423"/>
    </source>
</evidence>
<gene>
    <name evidence="2" type="ORF">CYCCA115_LOCUS19525</name>
</gene>
<organism evidence="2 3">
    <name type="scientific">Cylindrotheca closterium</name>
    <dbReference type="NCBI Taxonomy" id="2856"/>
    <lineage>
        <taxon>Eukaryota</taxon>
        <taxon>Sar</taxon>
        <taxon>Stramenopiles</taxon>
        <taxon>Ochrophyta</taxon>
        <taxon>Bacillariophyta</taxon>
        <taxon>Bacillariophyceae</taxon>
        <taxon>Bacillariophycidae</taxon>
        <taxon>Bacillariales</taxon>
        <taxon>Bacillariaceae</taxon>
        <taxon>Cylindrotheca</taxon>
    </lineage>
</organism>
<evidence type="ECO:0000313" key="2">
    <source>
        <dbReference type="EMBL" id="CAJ1962098.1"/>
    </source>
</evidence>
<dbReference type="AlphaFoldDB" id="A0AAD2PWT5"/>
<reference evidence="2" key="1">
    <citation type="submission" date="2023-08" db="EMBL/GenBank/DDBJ databases">
        <authorList>
            <person name="Audoor S."/>
            <person name="Bilcke G."/>
        </authorList>
    </citation>
    <scope>NUCLEOTIDE SEQUENCE</scope>
</reference>
<dbReference type="EMBL" id="CAKOGP040002092">
    <property type="protein sequence ID" value="CAJ1962098.1"/>
    <property type="molecule type" value="Genomic_DNA"/>
</dbReference>
<dbReference type="Proteomes" id="UP001295423">
    <property type="component" value="Unassembled WGS sequence"/>
</dbReference>
<feature type="region of interest" description="Disordered" evidence="1">
    <location>
        <begin position="23"/>
        <end position="43"/>
    </location>
</feature>
<evidence type="ECO:0000256" key="1">
    <source>
        <dbReference type="SAM" id="MobiDB-lite"/>
    </source>
</evidence>
<sequence>MSVLERYLVHSKEGFVDFHLEEFSDDDESDEENENEIRTSNNNRNNHAAELDILEELCHSPISNPRCFSIDVGAWGNDDTVNDTDDHQYINNAMVESIQRVFHHFAENQILWKTLDLHSVQDHATRSIGRLVETSSRLSLFREMEISIVSFAQNIDGIFTGIEQNQRLELLEIHMQGDAFSEADAFSLERLLTTTKTLRTLRICGVMNLRLESLGRGLAANTTLDSLSIDLSSAVDNDSLNTLFSTLATHPSLQFLEMTASNACRESFVKGLNTLLSFSKSLEHLSLSNFHENGRLALEEVSDGLQQSRSLKVIETYSALRGDTNMSTIFQLLPDCPTLERLYFYEQCIEQQDLEKLKSMKRLDKPVTLFLSAHIINYLAKTIQEVLHCHPEIQLIAHDLGKAGKSLKHLCDLNLHGRYLLDRNVPLSLWPHVLQKCATKEDVLYFFLKGPAFAAR</sequence>
<keyword evidence="3" id="KW-1185">Reference proteome</keyword>
<comment type="caution">
    <text evidence="2">The sequence shown here is derived from an EMBL/GenBank/DDBJ whole genome shotgun (WGS) entry which is preliminary data.</text>
</comment>
<accession>A0AAD2PWT5</accession>
<dbReference type="Gene3D" id="3.80.10.10">
    <property type="entry name" value="Ribonuclease Inhibitor"/>
    <property type="match status" value="2"/>
</dbReference>
<protein>
    <submittedName>
        <fullName evidence="2">Uncharacterized protein</fullName>
    </submittedName>
</protein>
<dbReference type="InterPro" id="IPR032675">
    <property type="entry name" value="LRR_dom_sf"/>
</dbReference>
<feature type="compositionally biased region" description="Acidic residues" evidence="1">
    <location>
        <begin position="23"/>
        <end position="34"/>
    </location>
</feature>
<proteinExistence type="predicted"/>
<name>A0AAD2PWT5_9STRA</name>
<dbReference type="SUPFAM" id="SSF52047">
    <property type="entry name" value="RNI-like"/>
    <property type="match status" value="1"/>
</dbReference>